<evidence type="ECO:0000313" key="1">
    <source>
        <dbReference type="EMBL" id="TCC90452.1"/>
    </source>
</evidence>
<organism evidence="1 2">
    <name type="scientific">Pedobacter frigiditerrae</name>
    <dbReference type="NCBI Taxonomy" id="2530452"/>
    <lineage>
        <taxon>Bacteria</taxon>
        <taxon>Pseudomonadati</taxon>
        <taxon>Bacteroidota</taxon>
        <taxon>Sphingobacteriia</taxon>
        <taxon>Sphingobacteriales</taxon>
        <taxon>Sphingobacteriaceae</taxon>
        <taxon>Pedobacter</taxon>
    </lineage>
</organism>
<reference evidence="1 2" key="1">
    <citation type="submission" date="2019-02" db="EMBL/GenBank/DDBJ databases">
        <title>Pedobacter sp. RP-1-13 sp. nov., isolated from Arctic soil.</title>
        <authorList>
            <person name="Dahal R.H."/>
        </authorList>
    </citation>
    <scope>NUCLEOTIDE SEQUENCE [LARGE SCALE GENOMIC DNA]</scope>
    <source>
        <strain evidence="1 2">RP-1-13</strain>
    </source>
</reference>
<comment type="caution">
    <text evidence="1">The sequence shown here is derived from an EMBL/GenBank/DDBJ whole genome shotgun (WGS) entry which is preliminary data.</text>
</comment>
<dbReference type="InterPro" id="IPR010994">
    <property type="entry name" value="RuvA_2-like"/>
</dbReference>
<protein>
    <submittedName>
        <fullName evidence="1">Helix-hairpin-helix domain-containing protein</fullName>
    </submittedName>
</protein>
<dbReference type="AlphaFoldDB" id="A0A4R0MW54"/>
<proteinExistence type="predicted"/>
<sequence length="678" mass="78264">MRFKMLMILIFTGFAVKAQVREDNLIKDLIESLAENLPEDYDLSELEDRLVFFKKHPINLNNTRPEELKSLVFLSPLQISNLFSHIKENDKLIDLLELQSIADFDLITIQRLMPFITLRQSDLVDKINYKNISTLGDNDLVLRFGRVIEKLKGFTDLPGSRYLGTQERFLLRYKYNYSNRISASLIFEKDAGEKFMRGDKQLLFDYQSAHIGIYNSGRFKKIIVGDYTLQFGQGLTLWSGFSFGKAPDVASVAKKDVGLKAYTSTNEFSFLRGLATTVNIKKHIDFTPFVSFRNLDGSLSLDNSNEEVLATVNETGLHRTANEINNKNSIYQQIFGGVIQYQKDNLSIGAIAYHSIYSNEFITGTQSYRYYNFTGKKLSNLGLHYNYTFKNIYFFGEAGKSLNGGLAYINGALVSLSSKISAVLLHRNYQKDYHNFFNQATAEASEAFNEKGFYVGLNITPVKTWNISFYADYFKFPWLKFRIDAPSDGYEILGQVTYTPTKTFKAFVRYKSELKQQNTDLEVPINYLDNVKKESYRADVSWQLNKSWSLQNRLEVSQFKKGLVKAEYGYIIYQDIDYSPTLSKISGNLRVAYFNTPSYNSRIYAYEDDVLYNFSFGMYSGRGFRNYVNLKYKIIRHLDVWARCAMFLYKDVETVGSGLDEIKGNKKTDLKLQIRYQF</sequence>
<dbReference type="SUPFAM" id="SSF47781">
    <property type="entry name" value="RuvA domain 2-like"/>
    <property type="match status" value="1"/>
</dbReference>
<dbReference type="Proteomes" id="UP000292884">
    <property type="component" value="Unassembled WGS sequence"/>
</dbReference>
<gene>
    <name evidence="1" type="ORF">EZ428_14350</name>
</gene>
<evidence type="ECO:0000313" key="2">
    <source>
        <dbReference type="Proteomes" id="UP000292884"/>
    </source>
</evidence>
<keyword evidence="2" id="KW-1185">Reference proteome</keyword>
<name>A0A4R0MW54_9SPHI</name>
<dbReference type="EMBL" id="SJSK01000003">
    <property type="protein sequence ID" value="TCC90452.1"/>
    <property type="molecule type" value="Genomic_DNA"/>
</dbReference>
<dbReference type="OrthoDB" id="9766750at2"/>
<accession>A0A4R0MW54</accession>